<gene>
    <name evidence="1" type="ORF">HNQ08_001967</name>
</gene>
<sequence length="56" mass="5836">MIILSQGTAPGLAAFCAMPWTLAAGNQAGHGMVTFKVLGKADIQMSTMRDDVPSRA</sequence>
<dbReference type="EMBL" id="JACHFL010000004">
    <property type="protein sequence ID" value="MBB5362869.1"/>
    <property type="molecule type" value="Genomic_DNA"/>
</dbReference>
<name>A0A7W8JTH6_9DEIO</name>
<comment type="caution">
    <text evidence="1">The sequence shown here is derived from an EMBL/GenBank/DDBJ whole genome shotgun (WGS) entry which is preliminary data.</text>
</comment>
<evidence type="ECO:0000313" key="2">
    <source>
        <dbReference type="Proteomes" id="UP000552709"/>
    </source>
</evidence>
<organism evidence="1 2">
    <name type="scientific">Deinococcus humi</name>
    <dbReference type="NCBI Taxonomy" id="662880"/>
    <lineage>
        <taxon>Bacteria</taxon>
        <taxon>Thermotogati</taxon>
        <taxon>Deinococcota</taxon>
        <taxon>Deinococci</taxon>
        <taxon>Deinococcales</taxon>
        <taxon>Deinococcaceae</taxon>
        <taxon>Deinococcus</taxon>
    </lineage>
</organism>
<dbReference type="Proteomes" id="UP000552709">
    <property type="component" value="Unassembled WGS sequence"/>
</dbReference>
<dbReference type="RefSeq" id="WP_184130697.1">
    <property type="nucleotide sequence ID" value="NZ_JACHFL010000004.1"/>
</dbReference>
<evidence type="ECO:0000313" key="1">
    <source>
        <dbReference type="EMBL" id="MBB5362869.1"/>
    </source>
</evidence>
<reference evidence="1 2" key="1">
    <citation type="submission" date="2020-08" db="EMBL/GenBank/DDBJ databases">
        <title>Genomic Encyclopedia of Type Strains, Phase IV (KMG-IV): sequencing the most valuable type-strain genomes for metagenomic binning, comparative biology and taxonomic classification.</title>
        <authorList>
            <person name="Goeker M."/>
        </authorList>
    </citation>
    <scope>NUCLEOTIDE SEQUENCE [LARGE SCALE GENOMIC DNA]</scope>
    <source>
        <strain evidence="1 2">DSM 27939</strain>
    </source>
</reference>
<keyword evidence="2" id="KW-1185">Reference proteome</keyword>
<dbReference type="AlphaFoldDB" id="A0A7W8JTH6"/>
<proteinExistence type="predicted"/>
<accession>A0A7W8JTH6</accession>
<protein>
    <submittedName>
        <fullName evidence="1">Uncharacterized protein</fullName>
    </submittedName>
</protein>